<feature type="compositionally biased region" description="Acidic residues" evidence="1">
    <location>
        <begin position="12"/>
        <end position="26"/>
    </location>
</feature>
<dbReference type="AlphaFoldDB" id="A0ABD3W7B9"/>
<evidence type="ECO:0000256" key="1">
    <source>
        <dbReference type="SAM" id="MobiDB-lite"/>
    </source>
</evidence>
<protein>
    <submittedName>
        <fullName evidence="2">Uncharacterized protein</fullName>
    </submittedName>
</protein>
<reference evidence="2 3" key="1">
    <citation type="submission" date="2024-11" db="EMBL/GenBank/DDBJ databases">
        <title>Chromosome-level genome assembly of the freshwater bivalve Anodonta woodiana.</title>
        <authorList>
            <person name="Chen X."/>
        </authorList>
    </citation>
    <scope>NUCLEOTIDE SEQUENCE [LARGE SCALE GENOMIC DNA]</scope>
    <source>
        <strain evidence="2">MN2024</strain>
        <tissue evidence="2">Gills</tissue>
    </source>
</reference>
<proteinExistence type="predicted"/>
<keyword evidence="3" id="KW-1185">Reference proteome</keyword>
<evidence type="ECO:0000313" key="3">
    <source>
        <dbReference type="Proteomes" id="UP001634394"/>
    </source>
</evidence>
<dbReference type="EMBL" id="JBJQND010000008">
    <property type="protein sequence ID" value="KAL3869774.1"/>
    <property type="molecule type" value="Genomic_DNA"/>
</dbReference>
<dbReference type="Proteomes" id="UP001634394">
    <property type="component" value="Unassembled WGS sequence"/>
</dbReference>
<organism evidence="2 3">
    <name type="scientific">Sinanodonta woodiana</name>
    <name type="common">Chinese pond mussel</name>
    <name type="synonym">Anodonta woodiana</name>
    <dbReference type="NCBI Taxonomy" id="1069815"/>
    <lineage>
        <taxon>Eukaryota</taxon>
        <taxon>Metazoa</taxon>
        <taxon>Spiralia</taxon>
        <taxon>Lophotrochozoa</taxon>
        <taxon>Mollusca</taxon>
        <taxon>Bivalvia</taxon>
        <taxon>Autobranchia</taxon>
        <taxon>Heteroconchia</taxon>
        <taxon>Palaeoheterodonta</taxon>
        <taxon>Unionida</taxon>
        <taxon>Unionoidea</taxon>
        <taxon>Unionidae</taxon>
        <taxon>Unioninae</taxon>
        <taxon>Sinanodonta</taxon>
    </lineage>
</organism>
<feature type="region of interest" description="Disordered" evidence="1">
    <location>
        <begin position="1"/>
        <end position="32"/>
    </location>
</feature>
<sequence length="336" mass="36864">MHLGHGHVIADDQSDEPIPDRDESEEPGNIIPLIKDGNAQVSMTSDSSNTNPIANTTEKEIKPFVLSSELGHQDTNLLLEVYCRDGGNVDNISNSKTKPVLDEDMLDHTCSKLDGQASHLKSIDSLLNHGPELQGLNLMLLDDCKGNMCEKDKGVHSDCGKDSSNLLQENLTTNKKIKPGWMTSKDNFEWNELAISGDDLDAAVSDDSSSLLADICRKLNTTKTNPDKTEKAHIYVPVDEVHAAVGQPLLSNSYFRYSVDTHLDEVSLGSNDAHVTSETTSMRSQSDYVRSTADEIAHIGNVTCSIKCDNYIVITIDNSVGTLGEHERCEDNFENF</sequence>
<comment type="caution">
    <text evidence="2">The sequence shown here is derived from an EMBL/GenBank/DDBJ whole genome shotgun (WGS) entry which is preliminary data.</text>
</comment>
<accession>A0ABD3W7B9</accession>
<evidence type="ECO:0000313" key="2">
    <source>
        <dbReference type="EMBL" id="KAL3869774.1"/>
    </source>
</evidence>
<gene>
    <name evidence="2" type="ORF">ACJMK2_042411</name>
</gene>
<name>A0ABD3W7B9_SINWO</name>